<feature type="transmembrane region" description="Helical" evidence="17">
    <location>
        <begin position="179"/>
        <end position="202"/>
    </location>
</feature>
<evidence type="ECO:0000256" key="3">
    <source>
        <dbReference type="ARBA" id="ARBA00009025"/>
    </source>
</evidence>
<evidence type="ECO:0000256" key="8">
    <source>
        <dbReference type="ARBA" id="ARBA00022692"/>
    </source>
</evidence>
<sequence length="470" mass="53463">MLIMMSIFVSMTPLTFISWSLTHMWLYFCFLISLMLIYTGWNQWDMFNFFLGGDLMSFILISLTIWISILMISASSKIKFKTNWSFFLLMNLLLCLILSVTFLMSDLITFYISFETALIPIFLIVMGWGYQPERLQAGLYLLFYTLFASLPLLICILYMNFSLKMSSTVLLFYNLSINFYSTFETIVLFVGFTLAFLVKLPLFSVHLWLPKAHVEAPVAGSMILAGVLLKLGGYGLLRSLVLFKSFHFGAYILMSTCLFGGVMVGLICLRQTDTKALIAYSSIAHMGLVLGGMLTFFIWGMSGALILMIAHGLCSSALFCLANINYERNHTRSLFLSGGSLWTLPSFSLWWFLFVAGNMAAPPSMNLVGEISIINSLVSWAFCLWVLIFSCSFLAAAYSIYLYVGTQHGHIMTAFKMLSCSFNRELLILFLHWMPLNFFIFRVDYLFCWMYLSSLTKISICGFEDTMCLS</sequence>
<dbReference type="Pfam" id="PF00361">
    <property type="entry name" value="Proton_antipo_M"/>
    <property type="match status" value="1"/>
</dbReference>
<keyword evidence="14 17" id="KW-0496">Mitochondrion</keyword>
<feature type="transmembrane region" description="Helical" evidence="17">
    <location>
        <begin position="21"/>
        <end position="41"/>
    </location>
</feature>
<feature type="transmembrane region" description="Helical" evidence="17">
    <location>
        <begin position="214"/>
        <end position="236"/>
    </location>
</feature>
<reference evidence="22" key="3">
    <citation type="submission" date="2025-05" db="UniProtKB">
        <authorList>
            <consortium name="RefSeq"/>
        </authorList>
    </citation>
    <scope>IDENTIFICATION</scope>
</reference>
<dbReference type="GO" id="GO:0031966">
    <property type="term" value="C:mitochondrial membrane"/>
    <property type="evidence" value="ECO:0007669"/>
    <property type="project" value="UniProtKB-SubCell"/>
</dbReference>
<dbReference type="GO" id="GO:0008137">
    <property type="term" value="F:NADH dehydrogenase (ubiquinone) activity"/>
    <property type="evidence" value="ECO:0007669"/>
    <property type="project" value="UniProtKB-UniRule"/>
</dbReference>
<keyword evidence="11 17" id="KW-1133">Transmembrane helix</keyword>
<keyword evidence="8 17" id="KW-0812">Transmembrane</keyword>
<feature type="transmembrane region" description="Helical" evidence="17">
    <location>
        <begin position="304"/>
        <end position="322"/>
    </location>
</feature>
<dbReference type="OrthoDB" id="564260at2759"/>
<feature type="transmembrane region" description="Helical" evidence="17">
    <location>
        <begin position="137"/>
        <end position="159"/>
    </location>
</feature>
<protein>
    <recommendedName>
        <fullName evidence="5 17">NADH-ubiquinone oxidoreductase chain 4</fullName>
        <ecNumber evidence="4 17">7.1.1.2</ecNumber>
    </recommendedName>
</protein>
<organism evidence="20">
    <name type="scientific">Priapulus caudatus</name>
    <name type="common">Priapulid worm</name>
    <dbReference type="NCBI Taxonomy" id="37621"/>
    <lineage>
        <taxon>Eukaryota</taxon>
        <taxon>Metazoa</taxon>
        <taxon>Ecdysozoa</taxon>
        <taxon>Scalidophora</taxon>
        <taxon>Priapulida</taxon>
        <taxon>Priapulimorpha</taxon>
        <taxon>Priapulimorphida</taxon>
        <taxon>Priapulidae</taxon>
        <taxon>Priapulus</taxon>
    </lineage>
</organism>
<evidence type="ECO:0000256" key="10">
    <source>
        <dbReference type="ARBA" id="ARBA00022982"/>
    </source>
</evidence>
<dbReference type="PRINTS" id="PR01437">
    <property type="entry name" value="NUOXDRDTASE4"/>
</dbReference>
<feature type="transmembrane region" description="Helical" evidence="17">
    <location>
        <begin position="334"/>
        <end position="357"/>
    </location>
</feature>
<feature type="transmembrane region" description="Helical" evidence="17">
    <location>
        <begin position="377"/>
        <end position="405"/>
    </location>
</feature>
<dbReference type="GO" id="GO:0015990">
    <property type="term" value="P:electron transport coupled proton transport"/>
    <property type="evidence" value="ECO:0007669"/>
    <property type="project" value="TreeGrafter"/>
</dbReference>
<keyword evidence="6 17" id="KW-0813">Transport</keyword>
<accession>A0MCU3</accession>
<dbReference type="GO" id="GO:0042773">
    <property type="term" value="P:ATP synthesis coupled electron transport"/>
    <property type="evidence" value="ECO:0007669"/>
    <property type="project" value="InterPro"/>
</dbReference>
<comment type="function">
    <text evidence="1">Core subunit of the mitochondrial membrane respiratory chain NADH dehydrogenase (Complex I) that is believed to belong to the minimal assembly required for catalysis. Complex I functions in the transfer of electrons from NADH to the respiratory chain. The immediate electron acceptor for the enzyme is believed to be ubiquinone.</text>
</comment>
<dbReference type="InterPro" id="IPR003918">
    <property type="entry name" value="NADH_UbQ_OxRdtase"/>
</dbReference>
<keyword evidence="15 17" id="KW-0472">Membrane</keyword>
<evidence type="ECO:0000256" key="11">
    <source>
        <dbReference type="ARBA" id="ARBA00022989"/>
    </source>
</evidence>
<dbReference type="Proteomes" id="UP000695022">
    <property type="component" value="Mitochondrion MT"/>
</dbReference>
<dbReference type="GO" id="GO:0003954">
    <property type="term" value="F:NADH dehydrogenase activity"/>
    <property type="evidence" value="ECO:0007669"/>
    <property type="project" value="TreeGrafter"/>
</dbReference>
<dbReference type="GeneID" id="4466898"/>
<dbReference type="PANTHER" id="PTHR43507:SF20">
    <property type="entry name" value="NADH-UBIQUINONE OXIDOREDUCTASE CHAIN 4"/>
    <property type="match status" value="1"/>
</dbReference>
<keyword evidence="7 17" id="KW-0679">Respiratory chain</keyword>
<dbReference type="EC" id="7.1.1.2" evidence="4 17"/>
<name>A0MCU3_PRICU</name>
<evidence type="ECO:0000313" key="20">
    <source>
        <dbReference type="EMBL" id="ABE03638.1"/>
    </source>
</evidence>
<feature type="transmembrane region" description="Helical" evidence="17">
    <location>
        <begin position="426"/>
        <end position="452"/>
    </location>
</feature>
<comment type="catalytic activity">
    <reaction evidence="16 17">
        <text>a ubiquinone + NADH + 5 H(+)(in) = a ubiquinol + NAD(+) + 4 H(+)(out)</text>
        <dbReference type="Rhea" id="RHEA:29091"/>
        <dbReference type="Rhea" id="RHEA-COMP:9565"/>
        <dbReference type="Rhea" id="RHEA-COMP:9566"/>
        <dbReference type="ChEBI" id="CHEBI:15378"/>
        <dbReference type="ChEBI" id="CHEBI:16389"/>
        <dbReference type="ChEBI" id="CHEBI:17976"/>
        <dbReference type="ChEBI" id="CHEBI:57540"/>
        <dbReference type="ChEBI" id="CHEBI:57945"/>
        <dbReference type="EC" id="7.1.1.2"/>
    </reaction>
</comment>
<dbReference type="InterPro" id="IPR001750">
    <property type="entry name" value="ND/Mrp_TM"/>
</dbReference>
<evidence type="ECO:0000256" key="13">
    <source>
        <dbReference type="ARBA" id="ARBA00023075"/>
    </source>
</evidence>
<dbReference type="RefSeq" id="YP_850997.1">
    <property type="nucleotide sequence ID" value="NC_008557.1"/>
</dbReference>
<evidence type="ECO:0000259" key="19">
    <source>
        <dbReference type="Pfam" id="PF01059"/>
    </source>
</evidence>
<feature type="transmembrane region" description="Helical" evidence="17">
    <location>
        <begin position="110"/>
        <end position="130"/>
    </location>
</feature>
<comment type="similarity">
    <text evidence="3 17">Belongs to the complex I subunit 4 family.</text>
</comment>
<dbReference type="OMA" id="ITRWGNQ"/>
<keyword evidence="9" id="KW-1278">Translocase</keyword>
<dbReference type="AlphaFoldDB" id="A0MCU3"/>
<keyword evidence="21" id="KW-1185">Reference proteome</keyword>
<feature type="domain" description="NADH:ubiquinone oxidoreductase chain 4 N-terminal" evidence="19">
    <location>
        <begin position="1"/>
        <end position="101"/>
    </location>
</feature>
<feature type="domain" description="NADH:quinone oxidoreductase/Mrp antiporter transmembrane" evidence="18">
    <location>
        <begin position="105"/>
        <end position="392"/>
    </location>
</feature>
<comment type="function">
    <text evidence="17">Core subunit of the mitochondrial membrane respiratory chain NADH dehydrogenase (Complex I) which catalyzes electron transfer from NADH through the respiratory chain, using ubiquinone as an electron acceptor. Essential for the catalytic activity and assembly of complex I.</text>
</comment>
<evidence type="ECO:0000256" key="2">
    <source>
        <dbReference type="ARBA" id="ARBA00004225"/>
    </source>
</evidence>
<dbReference type="GO" id="GO:0048039">
    <property type="term" value="F:ubiquinone binding"/>
    <property type="evidence" value="ECO:0007669"/>
    <property type="project" value="TreeGrafter"/>
</dbReference>
<reference evidence="22" key="2">
    <citation type="submission" date="2006-11" db="EMBL/GenBank/DDBJ databases">
        <authorList>
            <consortium name="NCBI Genome Project"/>
        </authorList>
    </citation>
    <scope>NUCLEOTIDE SEQUENCE</scope>
</reference>
<evidence type="ECO:0000256" key="12">
    <source>
        <dbReference type="ARBA" id="ARBA00023027"/>
    </source>
</evidence>
<keyword evidence="12 17" id="KW-0520">NAD</keyword>
<evidence type="ECO:0000313" key="22">
    <source>
        <dbReference type="RefSeq" id="YP_850997.1"/>
    </source>
</evidence>
<evidence type="ECO:0000256" key="9">
    <source>
        <dbReference type="ARBA" id="ARBA00022967"/>
    </source>
</evidence>
<feature type="transmembrane region" description="Helical" evidence="17">
    <location>
        <begin position="276"/>
        <end position="298"/>
    </location>
</feature>
<comment type="subcellular location">
    <subcellularLocation>
        <location evidence="2 17">Mitochondrion membrane</location>
        <topology evidence="2 17">Multi-pass membrane protein</topology>
    </subcellularLocation>
</comment>
<evidence type="ECO:0000313" key="21">
    <source>
        <dbReference type="Proteomes" id="UP000695022"/>
    </source>
</evidence>
<dbReference type="InterPro" id="IPR000260">
    <property type="entry name" value="NADH4_N"/>
</dbReference>
<feature type="transmembrane region" description="Helical" evidence="17">
    <location>
        <begin position="84"/>
        <end position="104"/>
    </location>
</feature>
<proteinExistence type="inferred from homology"/>
<keyword evidence="13 17" id="KW-0830">Ubiquinone</keyword>
<dbReference type="Pfam" id="PF01059">
    <property type="entry name" value="Oxidored_q5_N"/>
    <property type="match status" value="1"/>
</dbReference>
<reference evidence="20 21" key="1">
    <citation type="journal article" date="2006" name="Evol. Dev.">
        <title>Mitogenomics and phylogenomics reveal priapulid worms as extant models of the ancestral Ecdysozoan.</title>
        <authorList>
            <person name="Webster B.L."/>
            <person name="Copley R.R."/>
            <person name="Jenner R.A."/>
            <person name="Mackenzie-Dodds J.A."/>
            <person name="Bourlat S.J."/>
            <person name="Rota-Stabelli O."/>
            <person name="Littlewood D.T."/>
            <person name="Telford M.J."/>
        </authorList>
    </citation>
    <scope>NUCLEOTIDE SEQUENCE</scope>
</reference>
<geneLocation type="mitochondrion" evidence="20 22"/>
<feature type="transmembrane region" description="Helical" evidence="17">
    <location>
        <begin position="248"/>
        <end position="269"/>
    </location>
</feature>
<dbReference type="EMBL" id="DQ463747">
    <property type="protein sequence ID" value="ABE03638.1"/>
    <property type="molecule type" value="Genomic_DNA"/>
</dbReference>
<evidence type="ECO:0000256" key="7">
    <source>
        <dbReference type="ARBA" id="ARBA00022660"/>
    </source>
</evidence>
<dbReference type="PANTHER" id="PTHR43507">
    <property type="entry name" value="NADH-UBIQUINONE OXIDOREDUCTASE CHAIN 4"/>
    <property type="match status" value="1"/>
</dbReference>
<evidence type="ECO:0000256" key="16">
    <source>
        <dbReference type="ARBA" id="ARBA00049551"/>
    </source>
</evidence>
<evidence type="ECO:0000256" key="1">
    <source>
        <dbReference type="ARBA" id="ARBA00003257"/>
    </source>
</evidence>
<evidence type="ECO:0000256" key="15">
    <source>
        <dbReference type="ARBA" id="ARBA00023136"/>
    </source>
</evidence>
<gene>
    <name evidence="20" type="primary">nad4</name>
    <name evidence="22" type="synonym">ND4</name>
    <name evidence="22" type="ORF">KEG42_p09</name>
</gene>
<evidence type="ECO:0000259" key="18">
    <source>
        <dbReference type="Pfam" id="PF00361"/>
    </source>
</evidence>
<keyword evidence="10 17" id="KW-0249">Electron transport</keyword>
<evidence type="ECO:0000256" key="5">
    <source>
        <dbReference type="ARBA" id="ARBA00021006"/>
    </source>
</evidence>
<evidence type="ECO:0000256" key="17">
    <source>
        <dbReference type="RuleBase" id="RU003297"/>
    </source>
</evidence>
<evidence type="ECO:0000256" key="6">
    <source>
        <dbReference type="ARBA" id="ARBA00022448"/>
    </source>
</evidence>
<evidence type="ECO:0000256" key="14">
    <source>
        <dbReference type="ARBA" id="ARBA00023128"/>
    </source>
</evidence>
<evidence type="ECO:0000256" key="4">
    <source>
        <dbReference type="ARBA" id="ARBA00012944"/>
    </source>
</evidence>
<feature type="transmembrane region" description="Helical" evidence="17">
    <location>
        <begin position="47"/>
        <end position="72"/>
    </location>
</feature>